<name>J3LWR0_ORYBR</name>
<evidence type="ECO:0000313" key="3">
    <source>
        <dbReference type="Proteomes" id="UP000006038"/>
    </source>
</evidence>
<evidence type="ECO:0000313" key="2">
    <source>
        <dbReference type="EnsemblPlants" id="OB04G15850.1"/>
    </source>
</evidence>
<dbReference type="HOGENOM" id="CLU_3002664_0_0_1"/>
<organism evidence="2">
    <name type="scientific">Oryza brachyantha</name>
    <name type="common">malo sina</name>
    <dbReference type="NCBI Taxonomy" id="4533"/>
    <lineage>
        <taxon>Eukaryota</taxon>
        <taxon>Viridiplantae</taxon>
        <taxon>Streptophyta</taxon>
        <taxon>Embryophyta</taxon>
        <taxon>Tracheophyta</taxon>
        <taxon>Spermatophyta</taxon>
        <taxon>Magnoliopsida</taxon>
        <taxon>Liliopsida</taxon>
        <taxon>Poales</taxon>
        <taxon>Poaceae</taxon>
        <taxon>BOP clade</taxon>
        <taxon>Oryzoideae</taxon>
        <taxon>Oryzeae</taxon>
        <taxon>Oryzinae</taxon>
        <taxon>Oryza</taxon>
    </lineage>
</organism>
<evidence type="ECO:0000256" key="1">
    <source>
        <dbReference type="SAM" id="Phobius"/>
    </source>
</evidence>
<keyword evidence="1" id="KW-0812">Transmembrane</keyword>
<proteinExistence type="predicted"/>
<accession>J3LWR0</accession>
<protein>
    <submittedName>
        <fullName evidence="2">Uncharacterized protein</fullName>
    </submittedName>
</protein>
<dbReference type="AlphaFoldDB" id="J3LWR0"/>
<keyword evidence="3" id="KW-1185">Reference proteome</keyword>
<sequence length="57" mass="6740">MVPYSKFVILGCPPANYPFFRCLVANFAYFVLFCFFAATCVYFRWTRGTHRRAGMRK</sequence>
<keyword evidence="1" id="KW-0472">Membrane</keyword>
<feature type="transmembrane region" description="Helical" evidence="1">
    <location>
        <begin position="27"/>
        <end position="45"/>
    </location>
</feature>
<keyword evidence="1" id="KW-1133">Transmembrane helix</keyword>
<reference evidence="2" key="2">
    <citation type="submission" date="2013-04" db="UniProtKB">
        <authorList>
            <consortium name="EnsemblPlants"/>
        </authorList>
    </citation>
    <scope>IDENTIFICATION</scope>
</reference>
<reference evidence="2" key="1">
    <citation type="journal article" date="2013" name="Nat. Commun.">
        <title>Whole-genome sequencing of Oryza brachyantha reveals mechanisms underlying Oryza genome evolution.</title>
        <authorList>
            <person name="Chen J."/>
            <person name="Huang Q."/>
            <person name="Gao D."/>
            <person name="Wang J."/>
            <person name="Lang Y."/>
            <person name="Liu T."/>
            <person name="Li B."/>
            <person name="Bai Z."/>
            <person name="Luis Goicoechea J."/>
            <person name="Liang C."/>
            <person name="Chen C."/>
            <person name="Zhang W."/>
            <person name="Sun S."/>
            <person name="Liao Y."/>
            <person name="Zhang X."/>
            <person name="Yang L."/>
            <person name="Song C."/>
            <person name="Wang M."/>
            <person name="Shi J."/>
            <person name="Liu G."/>
            <person name="Liu J."/>
            <person name="Zhou H."/>
            <person name="Zhou W."/>
            <person name="Yu Q."/>
            <person name="An N."/>
            <person name="Chen Y."/>
            <person name="Cai Q."/>
            <person name="Wang B."/>
            <person name="Liu B."/>
            <person name="Min J."/>
            <person name="Huang Y."/>
            <person name="Wu H."/>
            <person name="Li Z."/>
            <person name="Zhang Y."/>
            <person name="Yin Y."/>
            <person name="Song W."/>
            <person name="Jiang J."/>
            <person name="Jackson S.A."/>
            <person name="Wing R.A."/>
            <person name="Wang J."/>
            <person name="Chen M."/>
        </authorList>
    </citation>
    <scope>NUCLEOTIDE SEQUENCE [LARGE SCALE GENOMIC DNA]</scope>
    <source>
        <strain evidence="2">cv. IRGC 101232</strain>
    </source>
</reference>
<dbReference type="EnsemblPlants" id="OB04G15850.1">
    <property type="protein sequence ID" value="OB04G15850.1"/>
    <property type="gene ID" value="OB04G15850"/>
</dbReference>
<dbReference type="Proteomes" id="UP000006038">
    <property type="component" value="Chromosome 4"/>
</dbReference>
<dbReference type="Gramene" id="OB04G15850.1">
    <property type="protein sequence ID" value="OB04G15850.1"/>
    <property type="gene ID" value="OB04G15850"/>
</dbReference>